<accession>A0A5C3M3H6</accession>
<dbReference type="STRING" id="68775.A0A5C3M3H6"/>
<dbReference type="GO" id="GO:0001682">
    <property type="term" value="P:tRNA 5'-leader removal"/>
    <property type="evidence" value="ECO:0007669"/>
    <property type="project" value="InterPro"/>
</dbReference>
<organism evidence="1 2">
    <name type="scientific">Crucibulum laeve</name>
    <dbReference type="NCBI Taxonomy" id="68775"/>
    <lineage>
        <taxon>Eukaryota</taxon>
        <taxon>Fungi</taxon>
        <taxon>Dikarya</taxon>
        <taxon>Basidiomycota</taxon>
        <taxon>Agaricomycotina</taxon>
        <taxon>Agaricomycetes</taxon>
        <taxon>Agaricomycetidae</taxon>
        <taxon>Agaricales</taxon>
        <taxon>Agaricineae</taxon>
        <taxon>Nidulariaceae</taxon>
        <taxon>Crucibulum</taxon>
    </lineage>
</organism>
<dbReference type="GO" id="GO:0000447">
    <property type="term" value="P:endonucleolytic cleavage in ITS1 to separate SSU-rRNA from 5.8S rRNA and LSU-rRNA from tricistronic rRNA transcript (SSU-rRNA, 5.8S rRNA, LSU-rRNA)"/>
    <property type="evidence" value="ECO:0007669"/>
    <property type="project" value="TreeGrafter"/>
</dbReference>
<dbReference type="GO" id="GO:0030681">
    <property type="term" value="C:multimeric ribonuclease P complex"/>
    <property type="evidence" value="ECO:0007669"/>
    <property type="project" value="TreeGrafter"/>
</dbReference>
<protein>
    <submittedName>
        <fullName evidence="1">Ribonuclease P 40kDa subunit-domain-containing protein</fullName>
    </submittedName>
</protein>
<dbReference type="OrthoDB" id="63112at2759"/>
<name>A0A5C3M3H6_9AGAR</name>
<dbReference type="PANTHER" id="PTHR15396:SF1">
    <property type="entry name" value="RIBONUCLEASE P PROTEIN SUBUNIT P40"/>
    <property type="match status" value="1"/>
</dbReference>
<gene>
    <name evidence="1" type="ORF">BDQ12DRAFT_510471</name>
</gene>
<dbReference type="Proteomes" id="UP000308652">
    <property type="component" value="Unassembled WGS sequence"/>
</dbReference>
<dbReference type="Pfam" id="PF08584">
    <property type="entry name" value="Ribonuc_P_40"/>
    <property type="match status" value="1"/>
</dbReference>
<keyword evidence="2" id="KW-1185">Reference proteome</keyword>
<dbReference type="GO" id="GO:0000171">
    <property type="term" value="F:ribonuclease MRP activity"/>
    <property type="evidence" value="ECO:0007669"/>
    <property type="project" value="TreeGrafter"/>
</dbReference>
<dbReference type="GO" id="GO:0004526">
    <property type="term" value="F:ribonuclease P activity"/>
    <property type="evidence" value="ECO:0007669"/>
    <property type="project" value="TreeGrafter"/>
</dbReference>
<dbReference type="EMBL" id="ML213598">
    <property type="protein sequence ID" value="TFK39770.1"/>
    <property type="molecule type" value="Genomic_DNA"/>
</dbReference>
<reference evidence="1 2" key="1">
    <citation type="journal article" date="2019" name="Nat. Ecol. Evol.">
        <title>Megaphylogeny resolves global patterns of mushroom evolution.</title>
        <authorList>
            <person name="Varga T."/>
            <person name="Krizsan K."/>
            <person name="Foldi C."/>
            <person name="Dima B."/>
            <person name="Sanchez-Garcia M."/>
            <person name="Sanchez-Ramirez S."/>
            <person name="Szollosi G.J."/>
            <person name="Szarkandi J.G."/>
            <person name="Papp V."/>
            <person name="Albert L."/>
            <person name="Andreopoulos W."/>
            <person name="Angelini C."/>
            <person name="Antonin V."/>
            <person name="Barry K.W."/>
            <person name="Bougher N.L."/>
            <person name="Buchanan P."/>
            <person name="Buyck B."/>
            <person name="Bense V."/>
            <person name="Catcheside P."/>
            <person name="Chovatia M."/>
            <person name="Cooper J."/>
            <person name="Damon W."/>
            <person name="Desjardin D."/>
            <person name="Finy P."/>
            <person name="Geml J."/>
            <person name="Haridas S."/>
            <person name="Hughes K."/>
            <person name="Justo A."/>
            <person name="Karasinski D."/>
            <person name="Kautmanova I."/>
            <person name="Kiss B."/>
            <person name="Kocsube S."/>
            <person name="Kotiranta H."/>
            <person name="LaButti K.M."/>
            <person name="Lechner B.E."/>
            <person name="Liimatainen K."/>
            <person name="Lipzen A."/>
            <person name="Lukacs Z."/>
            <person name="Mihaltcheva S."/>
            <person name="Morgado L.N."/>
            <person name="Niskanen T."/>
            <person name="Noordeloos M.E."/>
            <person name="Ohm R.A."/>
            <person name="Ortiz-Santana B."/>
            <person name="Ovrebo C."/>
            <person name="Racz N."/>
            <person name="Riley R."/>
            <person name="Savchenko A."/>
            <person name="Shiryaev A."/>
            <person name="Soop K."/>
            <person name="Spirin V."/>
            <person name="Szebenyi C."/>
            <person name="Tomsovsky M."/>
            <person name="Tulloss R.E."/>
            <person name="Uehling J."/>
            <person name="Grigoriev I.V."/>
            <person name="Vagvolgyi C."/>
            <person name="Papp T."/>
            <person name="Martin F.M."/>
            <person name="Miettinen O."/>
            <person name="Hibbett D.S."/>
            <person name="Nagy L.G."/>
        </authorList>
    </citation>
    <scope>NUCLEOTIDE SEQUENCE [LARGE SCALE GENOMIC DNA]</scope>
    <source>
        <strain evidence="1 2">CBS 166.37</strain>
    </source>
</reference>
<dbReference type="PANTHER" id="PTHR15396">
    <property type="entry name" value="RIBONUCLEASE P PROTEIN SUBUNIT P40"/>
    <property type="match status" value="1"/>
</dbReference>
<evidence type="ECO:0000313" key="2">
    <source>
        <dbReference type="Proteomes" id="UP000308652"/>
    </source>
</evidence>
<dbReference type="InterPro" id="IPR013893">
    <property type="entry name" value="RNase_P_Rpp40"/>
</dbReference>
<dbReference type="GO" id="GO:0000172">
    <property type="term" value="C:ribonuclease MRP complex"/>
    <property type="evidence" value="ECO:0007669"/>
    <property type="project" value="TreeGrafter"/>
</dbReference>
<sequence length="388" mass="42780">MNIPPLEKRNARITTGAAPYGKHYRFEVAASHPFTQQLDIVFPSNSALEEALVKFETSYAKGKSKLSGLVGQAGTFVNSIKRKSELLLASTGAYEDDAWCIDSRGLLTLSVSKEMYERLGLVGKKLPFKNHKELHAIHLPLQQNAQSITNLARRRSALETWDKARDEAGLGPWNVLYCLQDPTANPDVLSGCTSDTVIRKVKCQRNELSDIHIPVPSLTPRPFTSKKASSSEELDEWNESTGALFEWIGMACLGAQRLKANDRVDPFVALYEPPTPSRIGNATHLRWRGLLSPDFVQAILDTILASMATPATTETNHFVSVTSQAFSEAPLSYIPPAAFLPGSKGLEAPVRLPRADGEDTWSIMVVPSSECIRWSLVESLGQFDTRWG</sequence>
<evidence type="ECO:0000313" key="1">
    <source>
        <dbReference type="EMBL" id="TFK39770.1"/>
    </source>
</evidence>
<dbReference type="AlphaFoldDB" id="A0A5C3M3H6"/>
<proteinExistence type="predicted"/>